<dbReference type="Proteomes" id="UP000005801">
    <property type="component" value="Unassembled WGS sequence"/>
</dbReference>
<proteinExistence type="predicted"/>
<dbReference type="RefSeq" id="WP_006969764.1">
    <property type="nucleotide sequence ID" value="NZ_ABCS01000006.1"/>
</dbReference>
<sequence>MANSSSETVDTGPFPHSAMDYAALRAEGLRLLGELAGGQWTDFNSHDPGITILEQVCYAITDLAYRINFSMPDLLAGGGYDAHASLPSASTVLSCAPVTTLDLRKLAMDAGGGSNAWIEAGKPECAFFFHESSGEIHLGPDPSAVEDGAVVMRGLHRVWLPAGQLSSEQARASSLARLHANRPLAEDISVEILRSQPIWIEASIEVEGGRAGHQILGDIIANIEAYFAPRVGFEDMSQGAKRCDAHGEELFDGPVLERGFLCDAMLASRGRRREVYASDIIRVIADVPDVRAVRRVTLAKSANGKGERWALEVTEDAIPTLAPSSSITLLRDGLPLPLDSDANHKALAAARAEKLEPVLPLAERDRCVVEGRDRDLGRYHSVLEHFPLTYGVGPFGLPPSASPARHGQAKQLQAYVLLFDQLLANSFSQLAHARELFSHFGEAPQTYFGQVVTDEVIELDRLRDGTPEAHQAWLERAVVDTAVDDLGSLERRARFLGHLLARYAEQLDEVDMDLGMAAEERTLADIRRKLAFLRHFPRLSSRRGSGCDVFEPRSVSGLVDRLRLELGLDEHGDGSEAFVVVEHALLRPIDEDRNQQGREGEESVPLLVDVERGDPYSLQLTVVLNGGAQGKSKRGRQIYGQRVEALIIEHAPAHIEVTALWLTDEAKSKDWSNFSRDYRAFRDTLADYRRLRALGTGADEARALDVQLRLRDARDRVVEHLGLGGTYPLRDIPLPELLIIPADTSTQIQLGYTQAGVRYVLCDGRTGEPVKSGKQGFELVGDGGPMGLTTPVVLEDLSYKIQAVKPAGLFTKTGARAAWLHTEVTLKEGVDPTLDAAIVAPLLDTTIDNPKSTDARVVFWGATVQVEIYESQEGVLYSLVDHADHDRVLSEAEVVGTAETIALSSVAFDEDVDLRVLARKPLEAGEEEARTGLLDIVLPLRVRANPNVAVQVGAGLIHYGASATLKVAKSQHSARYRVHHRPTFELDYYLGDPAKADTVPVSVGGKREVQVSRPPYAEHWTAVPRMVDMGQLNHGNGKTLSFTHAIDHGQTYIVRALKTHQLGPLDAPSKGLRDTQVQLKQAQAVLVRPNPKPSLVLRVVRSEAPTVELFGGEGGVFYELVKTGGKATVSQKAFFHQRDEENATLNHGVGQLRVGGDLVIARDVGVPGVSGDLAKLAAATPVLDVSGALDGTRWKVVASRAITEVSVDLEGRARVVAVPELDTPPIQAGQTAVVTVVASVAGDRYQLFDSLGEALTEAADGDGEDLALKAEGLSASTDLFVSTRPVADDPIVVEQWIPVRLEVTPAGA</sequence>
<gene>
    <name evidence="1" type="ORF">PPSIR1_25256</name>
</gene>
<keyword evidence="2" id="KW-1185">Reference proteome</keyword>
<comment type="caution">
    <text evidence="1">The sequence shown here is derived from an EMBL/GenBank/DDBJ whole genome shotgun (WGS) entry which is preliminary data.</text>
</comment>
<evidence type="ECO:0000313" key="2">
    <source>
        <dbReference type="Proteomes" id="UP000005801"/>
    </source>
</evidence>
<reference evidence="1 2" key="1">
    <citation type="submission" date="2007-06" db="EMBL/GenBank/DDBJ databases">
        <authorList>
            <person name="Shimkets L."/>
            <person name="Ferriera S."/>
            <person name="Johnson J."/>
            <person name="Kravitz S."/>
            <person name="Beeson K."/>
            <person name="Sutton G."/>
            <person name="Rogers Y.-H."/>
            <person name="Friedman R."/>
            <person name="Frazier M."/>
            <person name="Venter J.C."/>
        </authorList>
    </citation>
    <scope>NUCLEOTIDE SEQUENCE [LARGE SCALE GENOMIC DNA]</scope>
    <source>
        <strain evidence="1 2">SIR-1</strain>
    </source>
</reference>
<evidence type="ECO:0000313" key="1">
    <source>
        <dbReference type="EMBL" id="EDM80949.1"/>
    </source>
</evidence>
<dbReference type="EMBL" id="ABCS01000006">
    <property type="protein sequence ID" value="EDM80949.1"/>
    <property type="molecule type" value="Genomic_DNA"/>
</dbReference>
<accession>A6FZ65</accession>
<dbReference type="OrthoDB" id="8263000at2"/>
<organism evidence="1 2">
    <name type="scientific">Plesiocystis pacifica SIR-1</name>
    <dbReference type="NCBI Taxonomy" id="391625"/>
    <lineage>
        <taxon>Bacteria</taxon>
        <taxon>Pseudomonadati</taxon>
        <taxon>Myxococcota</taxon>
        <taxon>Polyangia</taxon>
        <taxon>Nannocystales</taxon>
        <taxon>Nannocystaceae</taxon>
        <taxon>Plesiocystis</taxon>
    </lineage>
</organism>
<name>A6FZ65_9BACT</name>
<protein>
    <submittedName>
        <fullName evidence="1">Uncharacterized protein</fullName>
    </submittedName>
</protein>
<dbReference type="STRING" id="391625.PPSIR1_25256"/>
<dbReference type="eggNOG" id="COG1239">
    <property type="taxonomic scope" value="Bacteria"/>
</dbReference>